<dbReference type="InterPro" id="IPR040871">
    <property type="entry name" value="HopA1"/>
</dbReference>
<evidence type="ECO:0000313" key="2">
    <source>
        <dbReference type="Proteomes" id="UP000334990"/>
    </source>
</evidence>
<sequence>MIHPDIPRAGELLAGLAADEPEVEQTLYSWYLASTPLPVRSGALTPIDANLGGALDAAHADAARFVGGWRVESVTELGGVVAGKGELRRYLSRGAYVVPSRAGLAARVGDALLARAAWTWCDREHGFWYTRQGEWPPVGADRLTRTYLNVAPGDAPRAVGVITGLMARHRGVSYQLKTPLHAEHGGRADAIVLYQGAPDAVRLDGELRAVARELREVLRPARPRFSAALAPGVGQADGPLDGDSFGAMRCQVLVRIWQDMAPQARRDPVVVTQAIVNGFRAAGIDPVRPHLLGSRS</sequence>
<organism evidence="1 2">
    <name type="scientific">Acrocarpospora corrugata</name>
    <dbReference type="NCBI Taxonomy" id="35763"/>
    <lineage>
        <taxon>Bacteria</taxon>
        <taxon>Bacillati</taxon>
        <taxon>Actinomycetota</taxon>
        <taxon>Actinomycetes</taxon>
        <taxon>Streptosporangiales</taxon>
        <taxon>Streptosporangiaceae</taxon>
        <taxon>Acrocarpospora</taxon>
    </lineage>
</organism>
<dbReference type="Proteomes" id="UP000334990">
    <property type="component" value="Unassembled WGS sequence"/>
</dbReference>
<keyword evidence="2" id="KW-1185">Reference proteome</keyword>
<accession>A0A5M3W3Q8</accession>
<dbReference type="AlphaFoldDB" id="A0A5M3W3Q8"/>
<gene>
    <name evidence="1" type="ORF">Acor_49360</name>
</gene>
<proteinExistence type="predicted"/>
<dbReference type="Pfam" id="PF17914">
    <property type="entry name" value="HopA1"/>
    <property type="match status" value="1"/>
</dbReference>
<dbReference type="EMBL" id="BLAD01000062">
    <property type="protein sequence ID" value="GES02870.1"/>
    <property type="molecule type" value="Genomic_DNA"/>
</dbReference>
<comment type="caution">
    <text evidence="1">The sequence shown here is derived from an EMBL/GenBank/DDBJ whole genome shotgun (WGS) entry which is preliminary data.</text>
</comment>
<protein>
    <submittedName>
        <fullName evidence="1">Uncharacterized protein</fullName>
    </submittedName>
</protein>
<evidence type="ECO:0000313" key="1">
    <source>
        <dbReference type="EMBL" id="GES02870.1"/>
    </source>
</evidence>
<reference evidence="1 2" key="1">
    <citation type="submission" date="2019-10" db="EMBL/GenBank/DDBJ databases">
        <title>Whole genome shotgun sequence of Acrocarpospora corrugata NBRC 13972.</title>
        <authorList>
            <person name="Ichikawa N."/>
            <person name="Kimura A."/>
            <person name="Kitahashi Y."/>
            <person name="Komaki H."/>
            <person name="Oguchi A."/>
        </authorList>
    </citation>
    <scope>NUCLEOTIDE SEQUENCE [LARGE SCALE GENOMIC DNA]</scope>
    <source>
        <strain evidence="1 2">NBRC 13972</strain>
    </source>
</reference>
<name>A0A5M3W3Q8_9ACTN</name>